<dbReference type="Gene3D" id="3.30.160.20">
    <property type="match status" value="1"/>
</dbReference>
<gene>
    <name evidence="4" type="ORF">WJX72_002059</name>
</gene>
<dbReference type="GO" id="GO:0005737">
    <property type="term" value="C:cytoplasm"/>
    <property type="evidence" value="ECO:0007669"/>
    <property type="project" value="InterPro"/>
</dbReference>
<dbReference type="EMBL" id="JALJOR010000005">
    <property type="protein sequence ID" value="KAK9816566.1"/>
    <property type="molecule type" value="Genomic_DNA"/>
</dbReference>
<feature type="domain" description="Prokaryotic-type class I peptide chain release factors" evidence="3">
    <location>
        <begin position="265"/>
        <end position="281"/>
    </location>
</feature>
<evidence type="ECO:0000259" key="3">
    <source>
        <dbReference type="PROSITE" id="PS00745"/>
    </source>
</evidence>
<dbReference type="InterPro" id="IPR000352">
    <property type="entry name" value="Pep_chain_release_fac_I"/>
</dbReference>
<dbReference type="Gene3D" id="1.20.58.410">
    <property type="entry name" value="Release factor"/>
    <property type="match status" value="1"/>
</dbReference>
<comment type="caution">
    <text evidence="4">The sequence shown here is derived from an EMBL/GenBank/DDBJ whole genome shotgun (WGS) entry which is preliminary data.</text>
</comment>
<dbReference type="NCBIfam" id="TIGR00020">
    <property type="entry name" value="prfB"/>
    <property type="match status" value="1"/>
</dbReference>
<dbReference type="PANTHER" id="PTHR43116">
    <property type="entry name" value="PEPTIDE CHAIN RELEASE FACTOR 2"/>
    <property type="match status" value="1"/>
</dbReference>
<comment type="similarity">
    <text evidence="1">Belongs to the prokaryotic/mitochondrial release factor family.</text>
</comment>
<dbReference type="PROSITE" id="PS00745">
    <property type="entry name" value="RF_PROK_I"/>
    <property type="match status" value="1"/>
</dbReference>
<dbReference type="InterPro" id="IPR045853">
    <property type="entry name" value="Pep_chain_release_fac_I_sf"/>
</dbReference>
<dbReference type="GO" id="GO:0016149">
    <property type="term" value="F:translation release factor activity, codon specific"/>
    <property type="evidence" value="ECO:0007669"/>
    <property type="project" value="InterPro"/>
</dbReference>
<dbReference type="HAMAP" id="MF_00094">
    <property type="entry name" value="Rel_fac_2"/>
    <property type="match status" value="1"/>
</dbReference>
<dbReference type="Pfam" id="PF03462">
    <property type="entry name" value="PCRF"/>
    <property type="match status" value="1"/>
</dbReference>
<dbReference type="InterPro" id="IPR005139">
    <property type="entry name" value="PCRF"/>
</dbReference>
<reference evidence="4 5" key="1">
    <citation type="journal article" date="2024" name="Nat. Commun.">
        <title>Phylogenomics reveals the evolutionary origins of lichenization in chlorophyte algae.</title>
        <authorList>
            <person name="Puginier C."/>
            <person name="Libourel C."/>
            <person name="Otte J."/>
            <person name="Skaloud P."/>
            <person name="Haon M."/>
            <person name="Grisel S."/>
            <person name="Petersen M."/>
            <person name="Berrin J.G."/>
            <person name="Delaux P.M."/>
            <person name="Dal Grande F."/>
            <person name="Keller J."/>
        </authorList>
    </citation>
    <scope>NUCLEOTIDE SEQUENCE [LARGE SCALE GENOMIC DNA]</scope>
    <source>
        <strain evidence="4 5">SAG 2043</strain>
    </source>
</reference>
<keyword evidence="5" id="KW-1185">Reference proteome</keyword>
<evidence type="ECO:0000313" key="4">
    <source>
        <dbReference type="EMBL" id="KAK9816566.1"/>
    </source>
</evidence>
<proteinExistence type="inferred from homology"/>
<dbReference type="SMART" id="SM00937">
    <property type="entry name" value="PCRF"/>
    <property type="match status" value="1"/>
</dbReference>
<dbReference type="Proteomes" id="UP001489004">
    <property type="component" value="Unassembled WGS sequence"/>
</dbReference>
<keyword evidence="2" id="KW-0648">Protein biosynthesis</keyword>
<evidence type="ECO:0000256" key="1">
    <source>
        <dbReference type="ARBA" id="ARBA00010835"/>
    </source>
</evidence>
<name>A0AAW1PSB9_9CHLO</name>
<dbReference type="Gene3D" id="3.30.70.1660">
    <property type="match status" value="1"/>
</dbReference>
<protein>
    <recommendedName>
        <fullName evidence="3">Prokaryotic-type class I peptide chain release factors domain-containing protein</fullName>
    </recommendedName>
</protein>
<dbReference type="InterPro" id="IPR004374">
    <property type="entry name" value="PrfB"/>
</dbReference>
<dbReference type="AlphaFoldDB" id="A0AAW1PSB9"/>
<dbReference type="Pfam" id="PF00472">
    <property type="entry name" value="RF-1"/>
    <property type="match status" value="1"/>
</dbReference>
<dbReference type="SUPFAM" id="SSF75620">
    <property type="entry name" value="Release factor"/>
    <property type="match status" value="1"/>
</dbReference>
<organism evidence="4 5">
    <name type="scientific">[Myrmecia] bisecta</name>
    <dbReference type="NCBI Taxonomy" id="41462"/>
    <lineage>
        <taxon>Eukaryota</taxon>
        <taxon>Viridiplantae</taxon>
        <taxon>Chlorophyta</taxon>
        <taxon>core chlorophytes</taxon>
        <taxon>Trebouxiophyceae</taxon>
        <taxon>Trebouxiales</taxon>
        <taxon>Trebouxiaceae</taxon>
        <taxon>Myrmecia</taxon>
    </lineage>
</organism>
<accession>A0AAW1PSB9</accession>
<evidence type="ECO:0000256" key="2">
    <source>
        <dbReference type="ARBA" id="ARBA00022917"/>
    </source>
</evidence>
<sequence>MRSTAPAAAEAVDSELGVSSIRARVDEMTTEVQEVLQVVDLPRLRARVAALENEATSGDIWEDQARAQALMQEMTALKDSLGQAEGLQGRLEDICTALELLDMGGLEEAEERGLVQEGMRAASQLRCQLDQWQLERLLAGTYDERGAIVTIQAGAGGTDAMDWAEMLERMYLRWCDKKGWRTSVVDRTPGDEAGIKSVEIEVQGRYAYGYLASEKGTHRLVRQSPFNAKAARQTSFAAVEVMPILGDLVDRIEVPDCDLEVSTMRASGAGGQNVNKVETAVRIKHIPSGVAVRCQFGRSQVANKERAMEMLKARLVVIAQEQQLKEVAQIRGDMVKAEWGQQIRNYVFHPYKLVKDLRSGYETSNVGAVMDGDLDAFVQSCLRHKGMQASDNH</sequence>
<dbReference type="PANTHER" id="PTHR43116:SF3">
    <property type="entry name" value="CLASS I PEPTIDE CHAIN RELEASE FACTOR"/>
    <property type="match status" value="1"/>
</dbReference>
<evidence type="ECO:0000313" key="5">
    <source>
        <dbReference type="Proteomes" id="UP001489004"/>
    </source>
</evidence>